<organism evidence="3 4">
    <name type="scientific">Winogradskya humida</name>
    <dbReference type="NCBI Taxonomy" id="113566"/>
    <lineage>
        <taxon>Bacteria</taxon>
        <taxon>Bacillati</taxon>
        <taxon>Actinomycetota</taxon>
        <taxon>Actinomycetes</taxon>
        <taxon>Micromonosporales</taxon>
        <taxon>Micromonosporaceae</taxon>
        <taxon>Winogradskya</taxon>
    </lineage>
</organism>
<evidence type="ECO:0000313" key="4">
    <source>
        <dbReference type="Proteomes" id="UP000603200"/>
    </source>
</evidence>
<gene>
    <name evidence="3" type="ORF">Ahu01nite_092680</name>
</gene>
<dbReference type="Proteomes" id="UP000603200">
    <property type="component" value="Unassembled WGS sequence"/>
</dbReference>
<evidence type="ECO:0000256" key="1">
    <source>
        <dbReference type="SAM" id="MobiDB-lite"/>
    </source>
</evidence>
<reference evidence="3 4" key="1">
    <citation type="submission" date="2021-01" db="EMBL/GenBank/DDBJ databases">
        <title>Whole genome shotgun sequence of Actinoplanes humidus NBRC 14915.</title>
        <authorList>
            <person name="Komaki H."/>
            <person name="Tamura T."/>
        </authorList>
    </citation>
    <scope>NUCLEOTIDE SEQUENCE [LARGE SCALE GENOMIC DNA]</scope>
    <source>
        <strain evidence="3 4">NBRC 14915</strain>
    </source>
</reference>
<dbReference type="Gene3D" id="1.10.260.40">
    <property type="entry name" value="lambda repressor-like DNA-binding domains"/>
    <property type="match status" value="1"/>
</dbReference>
<accession>A0ABQ4A5N9</accession>
<feature type="region of interest" description="Disordered" evidence="1">
    <location>
        <begin position="144"/>
        <end position="184"/>
    </location>
</feature>
<evidence type="ECO:0000259" key="2">
    <source>
        <dbReference type="PROSITE" id="PS50932"/>
    </source>
</evidence>
<dbReference type="EMBL" id="BOMN01000137">
    <property type="protein sequence ID" value="GIE26166.1"/>
    <property type="molecule type" value="Genomic_DNA"/>
</dbReference>
<feature type="compositionally biased region" description="Basic residues" evidence="1">
    <location>
        <begin position="148"/>
        <end position="158"/>
    </location>
</feature>
<proteinExistence type="predicted"/>
<feature type="domain" description="HTH lacI-type" evidence="2">
    <location>
        <begin position="5"/>
        <end position="59"/>
    </location>
</feature>
<comment type="caution">
    <text evidence="3">The sequence shown here is derived from an EMBL/GenBank/DDBJ whole genome shotgun (WGS) entry which is preliminary data.</text>
</comment>
<keyword evidence="4" id="KW-1185">Reference proteome</keyword>
<protein>
    <recommendedName>
        <fullName evidence="2">HTH lacI-type domain-containing protein</fullName>
    </recommendedName>
</protein>
<sequence length="196" mass="21149">MRHPYKIREIAVQSGLSEATVDRVLNARGGVRDSTVRAVGEAIADLDRQRTQVRLGTRTFMIDVIVQASPRFSAAVRAALEAGLPGLRPAVIRTRFHLLDAPSVPEVVAALARARRGGSQGVILKAPDTPEIVAAAQRLDVPLITHRSPPRLPRHHAGPGRPPGPRPHQPLGRPGDHPVQRPTGRVLTRLMVGGCR</sequence>
<dbReference type="RefSeq" id="WP_239159676.1">
    <property type="nucleotide sequence ID" value="NZ_BAAATV010000031.1"/>
</dbReference>
<dbReference type="SMART" id="SM00354">
    <property type="entry name" value="HTH_LACI"/>
    <property type="match status" value="1"/>
</dbReference>
<dbReference type="InterPro" id="IPR010982">
    <property type="entry name" value="Lambda_DNA-bd_dom_sf"/>
</dbReference>
<dbReference type="SUPFAM" id="SSF47413">
    <property type="entry name" value="lambda repressor-like DNA-binding domains"/>
    <property type="match status" value="1"/>
</dbReference>
<name>A0ABQ4A5N9_9ACTN</name>
<dbReference type="Pfam" id="PF00356">
    <property type="entry name" value="LacI"/>
    <property type="match status" value="1"/>
</dbReference>
<dbReference type="PROSITE" id="PS50932">
    <property type="entry name" value="HTH_LACI_2"/>
    <property type="match status" value="1"/>
</dbReference>
<evidence type="ECO:0000313" key="3">
    <source>
        <dbReference type="EMBL" id="GIE26166.1"/>
    </source>
</evidence>
<dbReference type="InterPro" id="IPR000843">
    <property type="entry name" value="HTH_LacI"/>
</dbReference>